<proteinExistence type="predicted"/>
<keyword evidence="2" id="KW-1185">Reference proteome</keyword>
<dbReference type="AlphaFoldDB" id="A0A9P9EA84"/>
<sequence>MGTQAKTDRIDTLSLIEEKLEFTLVEPPNVPREILHSIGFRGPCSGDEFGRHKALLERHGENASKLKQDKCEKHVCDKELIDKMREKARQRGEPEGYIPPIDGPEFMEVVIDEMRNHHGKNLANASS</sequence>
<comment type="caution">
    <text evidence="1">The sequence shown here is derived from an EMBL/GenBank/DDBJ whole genome shotgun (WGS) entry which is preliminary data.</text>
</comment>
<protein>
    <submittedName>
        <fullName evidence="1">Uncharacterized protein</fullName>
    </submittedName>
</protein>
<dbReference type="Proteomes" id="UP000738349">
    <property type="component" value="Unassembled WGS sequence"/>
</dbReference>
<name>A0A9P9EA84_9HYPO</name>
<reference evidence="1" key="1">
    <citation type="journal article" date="2021" name="Nat. Commun.">
        <title>Genetic determinants of endophytism in the Arabidopsis root mycobiome.</title>
        <authorList>
            <person name="Mesny F."/>
            <person name="Miyauchi S."/>
            <person name="Thiergart T."/>
            <person name="Pickel B."/>
            <person name="Atanasova L."/>
            <person name="Karlsson M."/>
            <person name="Huettel B."/>
            <person name="Barry K.W."/>
            <person name="Haridas S."/>
            <person name="Chen C."/>
            <person name="Bauer D."/>
            <person name="Andreopoulos W."/>
            <person name="Pangilinan J."/>
            <person name="LaButti K."/>
            <person name="Riley R."/>
            <person name="Lipzen A."/>
            <person name="Clum A."/>
            <person name="Drula E."/>
            <person name="Henrissat B."/>
            <person name="Kohler A."/>
            <person name="Grigoriev I.V."/>
            <person name="Martin F.M."/>
            <person name="Hacquard S."/>
        </authorList>
    </citation>
    <scope>NUCLEOTIDE SEQUENCE</scope>
    <source>
        <strain evidence="1">MPI-CAGE-AT-0147</strain>
    </source>
</reference>
<accession>A0A9P9EA84</accession>
<gene>
    <name evidence="1" type="ORF">EDB81DRAFT_763356</name>
</gene>
<evidence type="ECO:0000313" key="1">
    <source>
        <dbReference type="EMBL" id="KAH7132836.1"/>
    </source>
</evidence>
<evidence type="ECO:0000313" key="2">
    <source>
        <dbReference type="Proteomes" id="UP000738349"/>
    </source>
</evidence>
<organism evidence="1 2">
    <name type="scientific">Dactylonectria macrodidyma</name>
    <dbReference type="NCBI Taxonomy" id="307937"/>
    <lineage>
        <taxon>Eukaryota</taxon>
        <taxon>Fungi</taxon>
        <taxon>Dikarya</taxon>
        <taxon>Ascomycota</taxon>
        <taxon>Pezizomycotina</taxon>
        <taxon>Sordariomycetes</taxon>
        <taxon>Hypocreomycetidae</taxon>
        <taxon>Hypocreales</taxon>
        <taxon>Nectriaceae</taxon>
        <taxon>Dactylonectria</taxon>
    </lineage>
</organism>
<dbReference type="EMBL" id="JAGMUV010000016">
    <property type="protein sequence ID" value="KAH7132836.1"/>
    <property type="molecule type" value="Genomic_DNA"/>
</dbReference>